<protein>
    <recommendedName>
        <fullName evidence="5">NB-ARC domain-containing protein</fullName>
    </recommendedName>
</protein>
<dbReference type="EMBL" id="BAAAHQ010000047">
    <property type="protein sequence ID" value="GAA0950690.1"/>
    <property type="molecule type" value="Genomic_DNA"/>
</dbReference>
<feature type="region of interest" description="Disordered" evidence="1">
    <location>
        <begin position="660"/>
        <end position="682"/>
    </location>
</feature>
<keyword evidence="4" id="KW-1185">Reference proteome</keyword>
<evidence type="ECO:0000256" key="2">
    <source>
        <dbReference type="SAM" id="Phobius"/>
    </source>
</evidence>
<sequence length="890" mass="93515">MLAWAAAAVSLTLLAVGMIAFFADTGQGPTVTEDVLDKRASVVSMFTGIGGLLLSAVTLWAQFRASVPAQPDASSASDGPSSSGQSSPVVGTMSGGRVVGQVSGQARVSGPGSTSVEGERAISVGGDAQAPVMSGNHATAITGFTQTAGQRAMMVGGDFTGMLLAGDVLPERPSLPPVDAVREPLGLVGLPRRPVSGFVGREQALDGVRCTLATGEGLGVISQAVVGLGGVGKSELALQYAHRHGGGYRLVWWIDAESPARIQAELGALTRALVAGVDAAAAGQATAEEAAAWALAWLSAHRDWLVVFDNVEQSADVEPYLGRLTHGHVLITTRRDIGWQRLGVAPLRLALLARPASIALLAGLLDPSESRRERLLDELAEQLGDLPLALAQAGAYIARTPRTTVRGYLRSLEDIPNRMLAAGAAGDDSARVVAKVWTLSYQRISAIDPLAAWVLNLLAFYAPDNLPCTVLDGLDDVDGRRDGGLAVREALALLASYSLVTLTTAPGDDDADEPVDLIGVHRLVQATTKAQLTGDLPQAVRRQAAELLQAALPEIPEDPDNWPTYHLLTPHARAVLPADSLGLEQVCAYLAASGDYHTAVDIQRWIHAHHLQTSGPEDPKTLTARSRLAYRVGEAGDAEGARSQFAALLPIYERVFGPEDPNTLTARSNLATSTGKTGDAEGARNQLAALLPVLERVFGPEDPNTLTARSNLATSTGEAGDAEGARSQFAALLPIYERVFGPEDRNTLTTRSNLATWTWETGDAEGTRSQLAALLPVLERVFGPEDPNTLTARSNLATSTGKTGDAEGARSQFAALLPIYERVFGPEDPNTLAVRSNLATSTGEAGDAEGARSQFAALLPVLERVFGPEDPNTLAVRSSLAYWRSGTSDR</sequence>
<dbReference type="SUPFAM" id="SSF52540">
    <property type="entry name" value="P-loop containing nucleoside triphosphate hydrolases"/>
    <property type="match status" value="1"/>
</dbReference>
<dbReference type="Pfam" id="PF13424">
    <property type="entry name" value="TPR_12"/>
    <property type="match status" value="2"/>
</dbReference>
<dbReference type="RefSeq" id="WP_343954607.1">
    <property type="nucleotide sequence ID" value="NZ_BAAAHQ010000047.1"/>
</dbReference>
<name>A0ABN1R1V6_9ACTN</name>
<keyword evidence="2" id="KW-1133">Transmembrane helix</keyword>
<keyword evidence="2" id="KW-0812">Transmembrane</keyword>
<dbReference type="Gene3D" id="3.40.50.300">
    <property type="entry name" value="P-loop containing nucleotide triphosphate hydrolases"/>
    <property type="match status" value="1"/>
</dbReference>
<organism evidence="3 4">
    <name type="scientific">Nonomuraea longicatena</name>
    <dbReference type="NCBI Taxonomy" id="83682"/>
    <lineage>
        <taxon>Bacteria</taxon>
        <taxon>Bacillati</taxon>
        <taxon>Actinomycetota</taxon>
        <taxon>Actinomycetes</taxon>
        <taxon>Streptosporangiales</taxon>
        <taxon>Streptosporangiaceae</taxon>
        <taxon>Nonomuraea</taxon>
    </lineage>
</organism>
<dbReference type="PANTHER" id="PTHR46082:SF6">
    <property type="entry name" value="AAA+ ATPASE DOMAIN-CONTAINING PROTEIN-RELATED"/>
    <property type="match status" value="1"/>
</dbReference>
<keyword evidence="2" id="KW-0472">Membrane</keyword>
<evidence type="ECO:0008006" key="5">
    <source>
        <dbReference type="Google" id="ProtNLM"/>
    </source>
</evidence>
<evidence type="ECO:0000256" key="1">
    <source>
        <dbReference type="SAM" id="MobiDB-lite"/>
    </source>
</evidence>
<dbReference type="PANTHER" id="PTHR46082">
    <property type="entry name" value="ATP/GTP-BINDING PROTEIN-RELATED"/>
    <property type="match status" value="1"/>
</dbReference>
<dbReference type="Pfam" id="PF13374">
    <property type="entry name" value="TPR_10"/>
    <property type="match status" value="2"/>
</dbReference>
<evidence type="ECO:0000313" key="3">
    <source>
        <dbReference type="EMBL" id="GAA0950690.1"/>
    </source>
</evidence>
<feature type="compositionally biased region" description="Polar residues" evidence="1">
    <location>
        <begin position="788"/>
        <end position="802"/>
    </location>
</feature>
<comment type="caution">
    <text evidence="3">The sequence shown here is derived from an EMBL/GenBank/DDBJ whole genome shotgun (WGS) entry which is preliminary data.</text>
</comment>
<feature type="region of interest" description="Disordered" evidence="1">
    <location>
        <begin position="70"/>
        <end position="95"/>
    </location>
</feature>
<dbReference type="Gene3D" id="1.25.40.10">
    <property type="entry name" value="Tetratricopeptide repeat domain"/>
    <property type="match status" value="2"/>
</dbReference>
<evidence type="ECO:0000313" key="4">
    <source>
        <dbReference type="Proteomes" id="UP001501578"/>
    </source>
</evidence>
<gene>
    <name evidence="3" type="ORF">GCM10009560_70400</name>
</gene>
<reference evidence="3 4" key="1">
    <citation type="journal article" date="2019" name="Int. J. Syst. Evol. Microbiol.">
        <title>The Global Catalogue of Microorganisms (GCM) 10K type strain sequencing project: providing services to taxonomists for standard genome sequencing and annotation.</title>
        <authorList>
            <consortium name="The Broad Institute Genomics Platform"/>
            <consortium name="The Broad Institute Genome Sequencing Center for Infectious Disease"/>
            <person name="Wu L."/>
            <person name="Ma J."/>
        </authorList>
    </citation>
    <scope>NUCLEOTIDE SEQUENCE [LARGE SCALE GENOMIC DNA]</scope>
    <source>
        <strain evidence="3 4">JCM 11136</strain>
    </source>
</reference>
<feature type="transmembrane region" description="Helical" evidence="2">
    <location>
        <begin position="42"/>
        <end position="61"/>
    </location>
</feature>
<dbReference type="InterPro" id="IPR053137">
    <property type="entry name" value="NLR-like"/>
</dbReference>
<feature type="region of interest" description="Disordered" evidence="1">
    <location>
        <begin position="785"/>
        <end position="807"/>
    </location>
</feature>
<accession>A0ABN1R1V6</accession>
<feature type="compositionally biased region" description="Low complexity" evidence="1">
    <location>
        <begin position="70"/>
        <end position="92"/>
    </location>
</feature>
<feature type="compositionally biased region" description="Polar residues" evidence="1">
    <location>
        <begin position="662"/>
        <end position="676"/>
    </location>
</feature>
<proteinExistence type="predicted"/>
<dbReference type="InterPro" id="IPR027417">
    <property type="entry name" value="P-loop_NTPase"/>
</dbReference>
<dbReference type="Proteomes" id="UP001501578">
    <property type="component" value="Unassembled WGS sequence"/>
</dbReference>
<dbReference type="SUPFAM" id="SSF48452">
    <property type="entry name" value="TPR-like"/>
    <property type="match status" value="2"/>
</dbReference>
<dbReference type="InterPro" id="IPR011990">
    <property type="entry name" value="TPR-like_helical_dom_sf"/>
</dbReference>